<organism evidence="1 2">
    <name type="scientific">Albula glossodonta</name>
    <name type="common">roundjaw bonefish</name>
    <dbReference type="NCBI Taxonomy" id="121402"/>
    <lineage>
        <taxon>Eukaryota</taxon>
        <taxon>Metazoa</taxon>
        <taxon>Chordata</taxon>
        <taxon>Craniata</taxon>
        <taxon>Vertebrata</taxon>
        <taxon>Euteleostomi</taxon>
        <taxon>Actinopterygii</taxon>
        <taxon>Neopterygii</taxon>
        <taxon>Teleostei</taxon>
        <taxon>Albuliformes</taxon>
        <taxon>Albulidae</taxon>
        <taxon>Albula</taxon>
    </lineage>
</organism>
<comment type="caution">
    <text evidence="1">The sequence shown here is derived from an EMBL/GenBank/DDBJ whole genome shotgun (WGS) entry which is preliminary data.</text>
</comment>
<dbReference type="EMBL" id="JAFBMS010000156">
    <property type="protein sequence ID" value="KAG9334235.1"/>
    <property type="molecule type" value="Genomic_DNA"/>
</dbReference>
<evidence type="ECO:0000313" key="1">
    <source>
        <dbReference type="EMBL" id="KAG9334235.1"/>
    </source>
</evidence>
<protein>
    <submittedName>
        <fullName evidence="1">Uncharacterized protein</fullName>
    </submittedName>
</protein>
<dbReference type="Proteomes" id="UP000824540">
    <property type="component" value="Unassembled WGS sequence"/>
</dbReference>
<accession>A0A8T2N1D8</accession>
<name>A0A8T2N1D8_9TELE</name>
<sequence>MRAEVAEAGPHAKAIDFSVDCTERSTGTSSIITENNRKLSVCPRKIKRIVYRELGGTDGIRIFEGGFTLSLKYDKALLMVSPLCCDGGQSARGGDRSLANESLTVNVVNSLHALGSASSAVCGQDTEHGPDSAPTGSGACWETTHIKAEGLLHFTQGHLVVEQGDVLTLFSRRRGLGTWQNTSDIA</sequence>
<reference evidence="1" key="1">
    <citation type="thesis" date="2021" institute="BYU ScholarsArchive" country="Provo, UT, USA">
        <title>Applications of and Algorithms for Genome Assembly and Genomic Analyses with an Emphasis on Marine Teleosts.</title>
        <authorList>
            <person name="Pickett B.D."/>
        </authorList>
    </citation>
    <scope>NUCLEOTIDE SEQUENCE</scope>
    <source>
        <strain evidence="1">HI-2016</strain>
    </source>
</reference>
<dbReference type="AlphaFoldDB" id="A0A8T2N1D8"/>
<proteinExistence type="predicted"/>
<evidence type="ECO:0000313" key="2">
    <source>
        <dbReference type="Proteomes" id="UP000824540"/>
    </source>
</evidence>
<gene>
    <name evidence="1" type="ORF">JZ751_008382</name>
</gene>
<keyword evidence="2" id="KW-1185">Reference proteome</keyword>